<keyword evidence="3" id="KW-1185">Reference proteome</keyword>
<organism evidence="2 3">
    <name type="scientific">Parnassius mnemosyne</name>
    <name type="common">clouded apollo</name>
    <dbReference type="NCBI Taxonomy" id="213953"/>
    <lineage>
        <taxon>Eukaryota</taxon>
        <taxon>Metazoa</taxon>
        <taxon>Ecdysozoa</taxon>
        <taxon>Arthropoda</taxon>
        <taxon>Hexapoda</taxon>
        <taxon>Insecta</taxon>
        <taxon>Pterygota</taxon>
        <taxon>Neoptera</taxon>
        <taxon>Endopterygota</taxon>
        <taxon>Lepidoptera</taxon>
        <taxon>Glossata</taxon>
        <taxon>Ditrysia</taxon>
        <taxon>Papilionoidea</taxon>
        <taxon>Papilionidae</taxon>
        <taxon>Parnassiinae</taxon>
        <taxon>Parnassini</taxon>
        <taxon>Parnassius</taxon>
        <taxon>Driopa</taxon>
    </lineage>
</organism>
<name>A0AAV1LEF0_9NEOP</name>
<gene>
    <name evidence="2" type="ORF">PARMNEM_LOCUS13119</name>
</gene>
<dbReference type="Pfam" id="PF00078">
    <property type="entry name" value="RVT_1"/>
    <property type="match status" value="1"/>
</dbReference>
<accession>A0AAV1LEF0</accession>
<dbReference type="GO" id="GO:0071897">
    <property type="term" value="P:DNA biosynthetic process"/>
    <property type="evidence" value="ECO:0007669"/>
    <property type="project" value="UniProtKB-ARBA"/>
</dbReference>
<dbReference type="PANTHER" id="PTHR35450">
    <property type="entry name" value="REVERSE TRANSCRIPTASE DOMAIN-CONTAINING PROTEIN"/>
    <property type="match status" value="1"/>
</dbReference>
<dbReference type="EMBL" id="CAVLGL010000088">
    <property type="protein sequence ID" value="CAK1593328.1"/>
    <property type="molecule type" value="Genomic_DNA"/>
</dbReference>
<dbReference type="InterPro" id="IPR000477">
    <property type="entry name" value="RT_dom"/>
</dbReference>
<evidence type="ECO:0000313" key="2">
    <source>
        <dbReference type="EMBL" id="CAK1593328.1"/>
    </source>
</evidence>
<proteinExistence type="predicted"/>
<dbReference type="SUPFAM" id="SSF56672">
    <property type="entry name" value="DNA/RNA polymerases"/>
    <property type="match status" value="1"/>
</dbReference>
<reference evidence="2 3" key="1">
    <citation type="submission" date="2023-11" db="EMBL/GenBank/DDBJ databases">
        <authorList>
            <person name="Hedman E."/>
            <person name="Englund M."/>
            <person name="Stromberg M."/>
            <person name="Nyberg Akerstrom W."/>
            <person name="Nylinder S."/>
            <person name="Jareborg N."/>
            <person name="Kallberg Y."/>
            <person name="Kronander E."/>
        </authorList>
    </citation>
    <scope>NUCLEOTIDE SEQUENCE [LARGE SCALE GENOMIC DNA]</scope>
</reference>
<evidence type="ECO:0000259" key="1">
    <source>
        <dbReference type="PROSITE" id="PS50878"/>
    </source>
</evidence>
<dbReference type="CDD" id="cd01650">
    <property type="entry name" value="RT_nLTR_like"/>
    <property type="match status" value="1"/>
</dbReference>
<dbReference type="Proteomes" id="UP001314205">
    <property type="component" value="Unassembled WGS sequence"/>
</dbReference>
<evidence type="ECO:0000313" key="3">
    <source>
        <dbReference type="Proteomes" id="UP001314205"/>
    </source>
</evidence>
<dbReference type="PROSITE" id="PS50878">
    <property type="entry name" value="RT_POL"/>
    <property type="match status" value="1"/>
</dbReference>
<dbReference type="InterPro" id="IPR043502">
    <property type="entry name" value="DNA/RNA_pol_sf"/>
</dbReference>
<dbReference type="PANTHER" id="PTHR35450:SF2">
    <property type="entry name" value="REVERSE TRANSCRIPTASE DOMAIN-CONTAINING PROTEIN"/>
    <property type="match status" value="1"/>
</dbReference>
<comment type="caution">
    <text evidence="2">The sequence shown here is derived from an EMBL/GenBank/DDBJ whole genome shotgun (WGS) entry which is preliminary data.</text>
</comment>
<dbReference type="AlphaFoldDB" id="A0AAV1LEF0"/>
<sequence>MNTFIWRTYLIATKLNTSKIYLNHLHKEFSNKYPQMQASKQRLGDKCRAILRNKLLPQKLLDQIRNEVAVYLQQTHSNMNHIQTDSITQPHFSSQQGLTQRRRWTAEQNESIVRNYYKITELGENKSAYRRPLHQAVLDEHPELTGVSEQRISDQLRVILNNKMINDQRLQEIRDNISSKLNSQRDNLESNYSHITLQHTTFTAETENSQETDIHPYIIESNTPVHSSSLTLQSQTEESVVPTQAFEPQQNQAIKNNDAENIQELFRMAIDKFRNTNPTKRPYIPKQKTSKRLAQIVDFINTEILPNYISREQDFETTQTIIYCAAYTAAISNGTKIRDTNTLPTQIRNKEPAWQTRLTKKVQDFRRDIGRLTEYIKGNRSNRLITLVEAIKNKYRIHSQHEEPNLSDEQFLDTLKQKLNATSSRLKRYLNCTLRKSQNSQFINNEKQFYRNLTSDTQHDTHRNRQDAPLPPANELHSFWSGIWSVPVQQNTEAEWLNTDFKVTDTITTMAFEQIPLEVFVHILKKSHSWKAPGSDRIHNYWYKKLTAIHPLLHNHINNFIQKPDIMPRYITQGLTYMIPKDADHQNPAKYRPITCLQTIYKLLTACITELLHQHIANNNILAEEQKGCRKSSQGCKEQLIIDSVAMKQAISNRKNISTMYIDYRKAFDSVPHSWLLYVLQHYKIHPQIIHFLKNSMQHWKTTLKTIGTSCLEIPEIPIRRGIFQGDALSPLWFCLALNPLSQMLNKTNHGYSIITPHKHTTLTHLMYMDDIKLYSNTTQSLHRLADITQSFSNDIHMEFGIDKCKTFSVKNRKINRNSYSLISGDTIEPLEPLAAYKYLGFQQARQIHQKETKEDLKKKFKHRLNSIFRSQLNSRNMSKAINSYAIPILTYSFGVISWTQGDLTNLQRIINTTLTAHRKHHPRSCVQRMTLSRSDGGRGIIDVLNLHNKEIKCLRQYFYQRSEHSPFHEIVTLADKRFTPLNLADRNTQRNERITDVKEKIASWQQ</sequence>
<feature type="domain" description="Reverse transcriptase" evidence="1">
    <location>
        <begin position="560"/>
        <end position="828"/>
    </location>
</feature>
<protein>
    <recommendedName>
        <fullName evidence="1">Reverse transcriptase domain-containing protein</fullName>
    </recommendedName>
</protein>